<dbReference type="CDD" id="cd10929">
    <property type="entry name" value="CE4_u5"/>
    <property type="match status" value="1"/>
</dbReference>
<evidence type="ECO:0000313" key="3">
    <source>
        <dbReference type="Proteomes" id="UP001262582"/>
    </source>
</evidence>
<protein>
    <submittedName>
        <fullName evidence="2">Polysaccharide deacetylase family protein</fullName>
    </submittedName>
</protein>
<accession>A0ABU3D7G5</accession>
<feature type="domain" description="NodB homology" evidence="1">
    <location>
        <begin position="39"/>
        <end position="185"/>
    </location>
</feature>
<sequence>MKNNHGHLVISLDFELLWGVFDVVNYKQKRNYFENTHLVIPKILEEFKSYEVNATWAVVGMLFNRNWNEWEQNIPERIPGYLKKELSPYKFGEAIKFEGEESQCFASELINWINNTPGQEIGSHTYSHYYCTEKGQTVEDFRADLEKAVNVAKEHNYILESLVFPRNQINKAYLQVCSDCGIKTVRSNPDSWYWKNPASESLLNKIFRTGDAYNPLAPRKSYSITELQKEPGMPLLQKASRFLRPVENNSYLHNLKINRIKAEMSAAAKNKEVYHLWWHPHNFGERPEESMKDLNEILIHYQKCKQKYDFKSVNMKELDQIFNSG</sequence>
<evidence type="ECO:0000313" key="2">
    <source>
        <dbReference type="EMBL" id="MDT0677470.1"/>
    </source>
</evidence>
<dbReference type="Proteomes" id="UP001262582">
    <property type="component" value="Unassembled WGS sequence"/>
</dbReference>
<dbReference type="Pfam" id="PF01522">
    <property type="entry name" value="Polysacc_deac_1"/>
    <property type="match status" value="1"/>
</dbReference>
<gene>
    <name evidence="2" type="ORF">RM539_12860</name>
</gene>
<keyword evidence="3" id="KW-1185">Reference proteome</keyword>
<dbReference type="SUPFAM" id="SSF88713">
    <property type="entry name" value="Glycoside hydrolase/deacetylase"/>
    <property type="match status" value="1"/>
</dbReference>
<comment type="caution">
    <text evidence="2">The sequence shown here is derived from an EMBL/GenBank/DDBJ whole genome shotgun (WGS) entry which is preliminary data.</text>
</comment>
<organism evidence="2 3">
    <name type="scientific">Autumnicola musiva</name>
    <dbReference type="NCBI Taxonomy" id="3075589"/>
    <lineage>
        <taxon>Bacteria</taxon>
        <taxon>Pseudomonadati</taxon>
        <taxon>Bacteroidota</taxon>
        <taxon>Flavobacteriia</taxon>
        <taxon>Flavobacteriales</taxon>
        <taxon>Flavobacteriaceae</taxon>
        <taxon>Autumnicola</taxon>
    </lineage>
</organism>
<proteinExistence type="predicted"/>
<dbReference type="InterPro" id="IPR011330">
    <property type="entry name" value="Glyco_hydro/deAcase_b/a-brl"/>
</dbReference>
<dbReference type="Gene3D" id="3.20.20.370">
    <property type="entry name" value="Glycoside hydrolase/deacetylase"/>
    <property type="match status" value="1"/>
</dbReference>
<dbReference type="InterPro" id="IPR002509">
    <property type="entry name" value="NODB_dom"/>
</dbReference>
<name>A0ABU3D7G5_9FLAO</name>
<evidence type="ECO:0000259" key="1">
    <source>
        <dbReference type="Pfam" id="PF01522"/>
    </source>
</evidence>
<dbReference type="RefSeq" id="WP_311503814.1">
    <property type="nucleotide sequence ID" value="NZ_JAVRHK010000009.1"/>
</dbReference>
<dbReference type="EMBL" id="JAVRHK010000009">
    <property type="protein sequence ID" value="MDT0677470.1"/>
    <property type="molecule type" value="Genomic_DNA"/>
</dbReference>
<reference evidence="2 3" key="1">
    <citation type="submission" date="2023-09" db="EMBL/GenBank/DDBJ databases">
        <authorList>
            <person name="Rey-Velasco X."/>
        </authorList>
    </citation>
    <scope>NUCLEOTIDE SEQUENCE [LARGE SCALE GENOMIC DNA]</scope>
    <source>
        <strain evidence="2 3">F117</strain>
    </source>
</reference>